<gene>
    <name evidence="1" type="ORF">PILCRDRAFT_825798</name>
</gene>
<name>A0A0C3ASW3_PILCF</name>
<dbReference type="Proteomes" id="UP000054166">
    <property type="component" value="Unassembled WGS sequence"/>
</dbReference>
<evidence type="ECO:0000313" key="1">
    <source>
        <dbReference type="EMBL" id="KIM77043.1"/>
    </source>
</evidence>
<evidence type="ECO:0000313" key="2">
    <source>
        <dbReference type="Proteomes" id="UP000054166"/>
    </source>
</evidence>
<dbReference type="AlphaFoldDB" id="A0A0C3ASW3"/>
<proteinExistence type="predicted"/>
<dbReference type="EMBL" id="KN833029">
    <property type="protein sequence ID" value="KIM77043.1"/>
    <property type="molecule type" value="Genomic_DNA"/>
</dbReference>
<protein>
    <submittedName>
        <fullName evidence="1">Uncharacterized protein</fullName>
    </submittedName>
</protein>
<organism evidence="1 2">
    <name type="scientific">Piloderma croceum (strain F 1598)</name>
    <dbReference type="NCBI Taxonomy" id="765440"/>
    <lineage>
        <taxon>Eukaryota</taxon>
        <taxon>Fungi</taxon>
        <taxon>Dikarya</taxon>
        <taxon>Basidiomycota</taxon>
        <taxon>Agaricomycotina</taxon>
        <taxon>Agaricomycetes</taxon>
        <taxon>Agaricomycetidae</taxon>
        <taxon>Atheliales</taxon>
        <taxon>Atheliaceae</taxon>
        <taxon>Piloderma</taxon>
    </lineage>
</organism>
<dbReference type="InParanoid" id="A0A0C3ASW3"/>
<sequence>MEAYQWQMKVKILEGLGKKEEKPCNLLYAASYIPHKDLDHFPTASERPVRTGGVKI</sequence>
<keyword evidence="2" id="KW-1185">Reference proteome</keyword>
<accession>A0A0C3ASW3</accession>
<reference evidence="2" key="2">
    <citation type="submission" date="2015-01" db="EMBL/GenBank/DDBJ databases">
        <title>Evolutionary Origins and Diversification of the Mycorrhizal Mutualists.</title>
        <authorList>
            <consortium name="DOE Joint Genome Institute"/>
            <consortium name="Mycorrhizal Genomics Consortium"/>
            <person name="Kohler A."/>
            <person name="Kuo A."/>
            <person name="Nagy L.G."/>
            <person name="Floudas D."/>
            <person name="Copeland A."/>
            <person name="Barry K.W."/>
            <person name="Cichocki N."/>
            <person name="Veneault-Fourrey C."/>
            <person name="LaButti K."/>
            <person name="Lindquist E.A."/>
            <person name="Lipzen A."/>
            <person name="Lundell T."/>
            <person name="Morin E."/>
            <person name="Murat C."/>
            <person name="Riley R."/>
            <person name="Ohm R."/>
            <person name="Sun H."/>
            <person name="Tunlid A."/>
            <person name="Henrissat B."/>
            <person name="Grigoriev I.V."/>
            <person name="Hibbett D.S."/>
            <person name="Martin F."/>
        </authorList>
    </citation>
    <scope>NUCLEOTIDE SEQUENCE [LARGE SCALE GENOMIC DNA]</scope>
    <source>
        <strain evidence="2">F 1598</strain>
    </source>
</reference>
<reference evidence="1 2" key="1">
    <citation type="submission" date="2014-04" db="EMBL/GenBank/DDBJ databases">
        <authorList>
            <consortium name="DOE Joint Genome Institute"/>
            <person name="Kuo A."/>
            <person name="Tarkka M."/>
            <person name="Buscot F."/>
            <person name="Kohler A."/>
            <person name="Nagy L.G."/>
            <person name="Floudas D."/>
            <person name="Copeland A."/>
            <person name="Barry K.W."/>
            <person name="Cichocki N."/>
            <person name="Veneault-Fourrey C."/>
            <person name="LaButti K."/>
            <person name="Lindquist E.A."/>
            <person name="Lipzen A."/>
            <person name="Lundell T."/>
            <person name="Morin E."/>
            <person name="Murat C."/>
            <person name="Sun H."/>
            <person name="Tunlid A."/>
            <person name="Henrissat B."/>
            <person name="Grigoriev I.V."/>
            <person name="Hibbett D.S."/>
            <person name="Martin F."/>
            <person name="Nordberg H.P."/>
            <person name="Cantor M.N."/>
            <person name="Hua S.X."/>
        </authorList>
    </citation>
    <scope>NUCLEOTIDE SEQUENCE [LARGE SCALE GENOMIC DNA]</scope>
    <source>
        <strain evidence="1 2">F 1598</strain>
    </source>
</reference>
<dbReference type="HOGENOM" id="CLU_3015011_0_0_1"/>